<sequence>MFSDAGGAAARRHRLCQSFLATTPSLIHLCLVSLMVSFNFAALDLLSTLLVEISVASYCWSEFIRVDLFSGDSWIIVSDDTTLHLFILHDVCSHQLFRSINLFNSTSAMKRLAEEDPHRKRPQPHCDSIPATRSISSKLDKVVLSA</sequence>
<dbReference type="Proteomes" id="UP000712600">
    <property type="component" value="Unassembled WGS sequence"/>
</dbReference>
<protein>
    <submittedName>
        <fullName evidence="1">Uncharacterized protein</fullName>
    </submittedName>
</protein>
<dbReference type="EMBL" id="QGKX02002183">
    <property type="protein sequence ID" value="KAF3487626.1"/>
    <property type="molecule type" value="Genomic_DNA"/>
</dbReference>
<organism evidence="1 2">
    <name type="scientific">Brassica cretica</name>
    <name type="common">Mustard</name>
    <dbReference type="NCBI Taxonomy" id="69181"/>
    <lineage>
        <taxon>Eukaryota</taxon>
        <taxon>Viridiplantae</taxon>
        <taxon>Streptophyta</taxon>
        <taxon>Embryophyta</taxon>
        <taxon>Tracheophyta</taxon>
        <taxon>Spermatophyta</taxon>
        <taxon>Magnoliopsida</taxon>
        <taxon>eudicotyledons</taxon>
        <taxon>Gunneridae</taxon>
        <taxon>Pentapetalae</taxon>
        <taxon>rosids</taxon>
        <taxon>malvids</taxon>
        <taxon>Brassicales</taxon>
        <taxon>Brassicaceae</taxon>
        <taxon>Brassiceae</taxon>
        <taxon>Brassica</taxon>
    </lineage>
</organism>
<gene>
    <name evidence="1" type="ORF">F2Q69_00057861</name>
</gene>
<proteinExistence type="predicted"/>
<evidence type="ECO:0000313" key="1">
    <source>
        <dbReference type="EMBL" id="KAF3487626.1"/>
    </source>
</evidence>
<name>A0A8S9MWS6_BRACR</name>
<reference evidence="1" key="1">
    <citation type="submission" date="2019-12" db="EMBL/GenBank/DDBJ databases">
        <title>Genome sequencing and annotation of Brassica cretica.</title>
        <authorList>
            <person name="Studholme D.J."/>
            <person name="Sarris P."/>
        </authorList>
    </citation>
    <scope>NUCLEOTIDE SEQUENCE</scope>
    <source>
        <strain evidence="1">PFS-109/04</strain>
        <tissue evidence="1">Leaf</tissue>
    </source>
</reference>
<dbReference type="AlphaFoldDB" id="A0A8S9MWS6"/>
<comment type="caution">
    <text evidence="1">The sequence shown here is derived from an EMBL/GenBank/DDBJ whole genome shotgun (WGS) entry which is preliminary data.</text>
</comment>
<accession>A0A8S9MWS6</accession>
<evidence type="ECO:0000313" key="2">
    <source>
        <dbReference type="Proteomes" id="UP000712600"/>
    </source>
</evidence>